<dbReference type="GO" id="GO:0000428">
    <property type="term" value="C:DNA-directed RNA polymerase complex"/>
    <property type="evidence" value="ECO:0007669"/>
    <property type="project" value="UniProtKB-KW"/>
</dbReference>
<dbReference type="SUPFAM" id="SSF56553">
    <property type="entry name" value="Insert subdomain of RNA polymerase alpha subunit"/>
    <property type="match status" value="1"/>
</dbReference>
<dbReference type="GO" id="GO:0003899">
    <property type="term" value="F:DNA-directed RNA polymerase activity"/>
    <property type="evidence" value="ECO:0007669"/>
    <property type="project" value="UniProtKB-UniRule"/>
</dbReference>
<dbReference type="SUPFAM" id="SSF55257">
    <property type="entry name" value="RBP11-like subunits of RNA polymerase"/>
    <property type="match status" value="1"/>
</dbReference>
<dbReference type="SUPFAM" id="SSF47789">
    <property type="entry name" value="C-terminal domain of RNA polymerase alpha subunit"/>
    <property type="match status" value="1"/>
</dbReference>
<dbReference type="EMBL" id="SJPG01000001">
    <property type="protein sequence ID" value="TWT63073.1"/>
    <property type="molecule type" value="Genomic_DNA"/>
</dbReference>
<comment type="caution">
    <text evidence="13">The sequence shown here is derived from an EMBL/GenBank/DDBJ whole genome shotgun (WGS) entry which is preliminary data.</text>
</comment>
<dbReference type="NCBIfam" id="NF003513">
    <property type="entry name" value="PRK05182.1-2"/>
    <property type="match status" value="1"/>
</dbReference>
<comment type="catalytic activity">
    <reaction evidence="10 11">
        <text>RNA(n) + a ribonucleoside 5'-triphosphate = RNA(n+1) + diphosphate</text>
        <dbReference type="Rhea" id="RHEA:21248"/>
        <dbReference type="Rhea" id="RHEA-COMP:14527"/>
        <dbReference type="Rhea" id="RHEA-COMP:17342"/>
        <dbReference type="ChEBI" id="CHEBI:33019"/>
        <dbReference type="ChEBI" id="CHEBI:61557"/>
        <dbReference type="ChEBI" id="CHEBI:140395"/>
        <dbReference type="EC" id="2.7.7.6"/>
    </reaction>
</comment>
<evidence type="ECO:0000256" key="7">
    <source>
        <dbReference type="ARBA" id="ARBA00023163"/>
    </source>
</evidence>
<dbReference type="Pfam" id="PF01000">
    <property type="entry name" value="RNA_pol_A_bac"/>
    <property type="match status" value="1"/>
</dbReference>
<dbReference type="Pfam" id="PF03118">
    <property type="entry name" value="RNA_pol_A_CTD"/>
    <property type="match status" value="1"/>
</dbReference>
<dbReference type="InterPro" id="IPR036603">
    <property type="entry name" value="RBP11-like"/>
</dbReference>
<dbReference type="CDD" id="cd06928">
    <property type="entry name" value="RNAP_alpha_NTD"/>
    <property type="match status" value="1"/>
</dbReference>
<evidence type="ECO:0000256" key="11">
    <source>
        <dbReference type="HAMAP-Rule" id="MF_00059"/>
    </source>
</evidence>
<comment type="domain">
    <text evidence="11">The N-terminal domain is essential for RNAP assembly and basal transcription, whereas the C-terminal domain is involved in interaction with transcriptional regulators and with upstream promoter elements.</text>
</comment>
<dbReference type="Pfam" id="PF01193">
    <property type="entry name" value="RNA_pol_L"/>
    <property type="match status" value="1"/>
</dbReference>
<evidence type="ECO:0000256" key="5">
    <source>
        <dbReference type="ARBA" id="ARBA00022679"/>
    </source>
</evidence>
<protein>
    <recommendedName>
        <fullName evidence="3 11">DNA-directed RNA polymerase subunit alpha</fullName>
        <shortName evidence="11">RNAP subunit alpha</shortName>
        <ecNumber evidence="2 11">2.7.7.6</ecNumber>
    </recommendedName>
    <alternativeName>
        <fullName evidence="9 11">RNA polymerase subunit alpha</fullName>
    </alternativeName>
    <alternativeName>
        <fullName evidence="8 11">Transcriptase subunit alpha</fullName>
    </alternativeName>
</protein>
<comment type="similarity">
    <text evidence="1 11">Belongs to the RNA polymerase alpha chain family.</text>
</comment>
<evidence type="ECO:0000256" key="3">
    <source>
        <dbReference type="ARBA" id="ARBA00015972"/>
    </source>
</evidence>
<evidence type="ECO:0000256" key="8">
    <source>
        <dbReference type="ARBA" id="ARBA00032524"/>
    </source>
</evidence>
<dbReference type="EC" id="2.7.7.6" evidence="2 11"/>
<dbReference type="SMART" id="SM00662">
    <property type="entry name" value="RPOLD"/>
    <property type="match status" value="1"/>
</dbReference>
<dbReference type="InterPro" id="IPR011773">
    <property type="entry name" value="DNA-dir_RpoA"/>
</dbReference>
<dbReference type="GO" id="GO:0046983">
    <property type="term" value="F:protein dimerization activity"/>
    <property type="evidence" value="ECO:0007669"/>
    <property type="project" value="InterPro"/>
</dbReference>
<dbReference type="GO" id="GO:0005737">
    <property type="term" value="C:cytoplasm"/>
    <property type="evidence" value="ECO:0007669"/>
    <property type="project" value="UniProtKB-ARBA"/>
</dbReference>
<feature type="region of interest" description="Alpha N-terminal domain (alpha-NTD)" evidence="11">
    <location>
        <begin position="1"/>
        <end position="233"/>
    </location>
</feature>
<feature type="region of interest" description="Alpha C-terminal domain (alpha-CTD)" evidence="11">
    <location>
        <begin position="261"/>
        <end position="339"/>
    </location>
</feature>
<dbReference type="FunFam" id="2.170.120.12:FF:000001">
    <property type="entry name" value="DNA-directed RNA polymerase subunit alpha"/>
    <property type="match status" value="1"/>
</dbReference>
<dbReference type="Gene3D" id="2.170.120.12">
    <property type="entry name" value="DNA-directed RNA polymerase, insert domain"/>
    <property type="match status" value="1"/>
</dbReference>
<dbReference type="Gene3D" id="1.10.150.20">
    <property type="entry name" value="5' to 3' exonuclease, C-terminal subdomain"/>
    <property type="match status" value="1"/>
</dbReference>
<dbReference type="RefSeq" id="WP_146504860.1">
    <property type="nucleotide sequence ID" value="NZ_SJPG01000001.1"/>
</dbReference>
<evidence type="ECO:0000313" key="14">
    <source>
        <dbReference type="Proteomes" id="UP000316095"/>
    </source>
</evidence>
<evidence type="ECO:0000256" key="10">
    <source>
        <dbReference type="ARBA" id="ARBA00048552"/>
    </source>
</evidence>
<keyword evidence="5 11" id="KW-0808">Transferase</keyword>
<evidence type="ECO:0000256" key="4">
    <source>
        <dbReference type="ARBA" id="ARBA00022478"/>
    </source>
</evidence>
<dbReference type="HAMAP" id="MF_00059">
    <property type="entry name" value="RNApol_bact_RpoA"/>
    <property type="match status" value="1"/>
</dbReference>
<dbReference type="Gene3D" id="3.30.1360.10">
    <property type="entry name" value="RNA polymerase, RBP11-like subunit"/>
    <property type="match status" value="1"/>
</dbReference>
<evidence type="ECO:0000256" key="6">
    <source>
        <dbReference type="ARBA" id="ARBA00022695"/>
    </source>
</evidence>
<comment type="subunit">
    <text evidence="11">Homodimer. The RNAP catalytic core consists of 2 alpha, 1 beta, 1 beta' and 1 omega subunit. When a sigma factor is associated with the core the holoenzyme is formed, which can initiate transcription.</text>
</comment>
<dbReference type="GO" id="GO:0003677">
    <property type="term" value="F:DNA binding"/>
    <property type="evidence" value="ECO:0007669"/>
    <property type="project" value="UniProtKB-UniRule"/>
</dbReference>
<comment type="function">
    <text evidence="11">DNA-dependent RNA polymerase catalyzes the transcription of DNA into RNA using the four ribonucleoside triphosphates as substrates.</text>
</comment>
<name>A0A5C5XKZ9_9PLAN</name>
<reference evidence="13 14" key="1">
    <citation type="submission" date="2019-02" db="EMBL/GenBank/DDBJ databases">
        <title>Deep-cultivation of Planctomycetes and their phenomic and genomic characterization uncovers novel biology.</title>
        <authorList>
            <person name="Wiegand S."/>
            <person name="Jogler M."/>
            <person name="Boedeker C."/>
            <person name="Pinto D."/>
            <person name="Vollmers J."/>
            <person name="Rivas-Marin E."/>
            <person name="Kohn T."/>
            <person name="Peeters S.H."/>
            <person name="Heuer A."/>
            <person name="Rast P."/>
            <person name="Oberbeckmann S."/>
            <person name="Bunk B."/>
            <person name="Jeske O."/>
            <person name="Meyerdierks A."/>
            <person name="Storesund J.E."/>
            <person name="Kallscheuer N."/>
            <person name="Luecker S."/>
            <person name="Lage O.M."/>
            <person name="Pohl T."/>
            <person name="Merkel B.J."/>
            <person name="Hornburger P."/>
            <person name="Mueller R.-W."/>
            <person name="Bruemmer F."/>
            <person name="Labrenz M."/>
            <person name="Spormann A.M."/>
            <person name="Op Den Camp H."/>
            <person name="Overmann J."/>
            <person name="Amann R."/>
            <person name="Jetten M.S.M."/>
            <person name="Mascher T."/>
            <person name="Medema M.H."/>
            <person name="Devos D.P."/>
            <person name="Kaster A.-K."/>
            <person name="Ovreas L."/>
            <person name="Rohde M."/>
            <person name="Galperin M.Y."/>
            <person name="Jogler C."/>
        </authorList>
    </citation>
    <scope>NUCLEOTIDE SEQUENCE [LARGE SCALE GENOMIC DNA]</scope>
    <source>
        <strain evidence="13 14">Pan54</strain>
    </source>
</reference>
<proteinExistence type="inferred from homology"/>
<dbReference type="InterPro" id="IPR011260">
    <property type="entry name" value="RNAP_asu_C"/>
</dbReference>
<dbReference type="NCBIfam" id="NF003519">
    <property type="entry name" value="PRK05182.2-5"/>
    <property type="match status" value="1"/>
</dbReference>
<organism evidence="13 14">
    <name type="scientific">Rubinisphaera italica</name>
    <dbReference type="NCBI Taxonomy" id="2527969"/>
    <lineage>
        <taxon>Bacteria</taxon>
        <taxon>Pseudomonadati</taxon>
        <taxon>Planctomycetota</taxon>
        <taxon>Planctomycetia</taxon>
        <taxon>Planctomycetales</taxon>
        <taxon>Planctomycetaceae</taxon>
        <taxon>Rubinisphaera</taxon>
    </lineage>
</organism>
<dbReference type="OrthoDB" id="9805706at2"/>
<gene>
    <name evidence="13" type="primary">rpoA_1</name>
    <name evidence="11" type="synonym">rpoA</name>
    <name evidence="13" type="ORF">Pan54_38240</name>
</gene>
<keyword evidence="4 11" id="KW-0240">DNA-directed RNA polymerase</keyword>
<accession>A0A5C5XKZ9</accession>
<keyword evidence="7 11" id="KW-0804">Transcription</keyword>
<dbReference type="AlphaFoldDB" id="A0A5C5XKZ9"/>
<evidence type="ECO:0000313" key="13">
    <source>
        <dbReference type="EMBL" id="TWT63073.1"/>
    </source>
</evidence>
<sequence>MRIRWRGLELPNRLVIDRATATPTYGKFTAEPFERGFGSTIGNSLRRILLSSLEGSSVTRVKIQGAQHEFTTIPGVVEDVTDICLNLKSLIVKSHAAGPKIIRIEKHTRGVVTGADIITDDQVEVYNKDLIIATMTDDVPLSMELTIENGRGYIPANEHFERDPEVGVIPLDALYSPVERVRFSVEETRVGQRTNYDKLILEIWSNGTVSPEMALVESSKIMRKHLNPFITYREPGPEVSPEGGLHGMSEVTGHSPIDLELEEKLNQSLAELNLSVRATNCLESEGIVTVRDLVTKNEDQLLQVRNFGETTLVEVRERLSSINLRMGMKLPRRQTSPQD</sequence>
<evidence type="ECO:0000259" key="12">
    <source>
        <dbReference type="SMART" id="SM00662"/>
    </source>
</evidence>
<dbReference type="InterPro" id="IPR011262">
    <property type="entry name" value="DNA-dir_RNA_pol_insert"/>
</dbReference>
<keyword evidence="14" id="KW-1185">Reference proteome</keyword>
<evidence type="ECO:0000256" key="2">
    <source>
        <dbReference type="ARBA" id="ARBA00012418"/>
    </source>
</evidence>
<dbReference type="Proteomes" id="UP000316095">
    <property type="component" value="Unassembled WGS sequence"/>
</dbReference>
<keyword evidence="6 11" id="KW-0548">Nucleotidyltransferase</keyword>
<feature type="domain" description="DNA-directed RNA polymerase RpoA/D/Rpb3-type" evidence="12">
    <location>
        <begin position="25"/>
        <end position="232"/>
    </location>
</feature>
<dbReference type="InterPro" id="IPR036643">
    <property type="entry name" value="RNApol_insert_sf"/>
</dbReference>
<dbReference type="GO" id="GO:0006351">
    <property type="term" value="P:DNA-templated transcription"/>
    <property type="evidence" value="ECO:0007669"/>
    <property type="project" value="UniProtKB-UniRule"/>
</dbReference>
<dbReference type="NCBIfam" id="TIGR02027">
    <property type="entry name" value="rpoA"/>
    <property type="match status" value="1"/>
</dbReference>
<dbReference type="InterPro" id="IPR011263">
    <property type="entry name" value="DNA-dir_RNA_pol_RpoA/D/Rpb3"/>
</dbReference>
<evidence type="ECO:0000256" key="1">
    <source>
        <dbReference type="ARBA" id="ARBA00007123"/>
    </source>
</evidence>
<evidence type="ECO:0000256" key="9">
    <source>
        <dbReference type="ARBA" id="ARBA00033070"/>
    </source>
</evidence>